<gene>
    <name evidence="9" type="ORF">LDAN0322_LOCUS1001</name>
</gene>
<evidence type="ECO:0000256" key="1">
    <source>
        <dbReference type="ARBA" id="ARBA00006717"/>
    </source>
</evidence>
<feature type="binding site" evidence="6">
    <location>
        <position position="189"/>
    </location>
    <ligand>
        <name>substrate</name>
    </ligand>
</feature>
<dbReference type="NCBIfam" id="TIGR01258">
    <property type="entry name" value="pgm_1"/>
    <property type="match status" value="1"/>
</dbReference>
<feature type="active site" description="Tele-phosphohistidine intermediate" evidence="5">
    <location>
        <position position="100"/>
    </location>
</feature>
<proteinExistence type="inferred from homology"/>
<feature type="compositionally biased region" description="Low complexity" evidence="8">
    <location>
        <begin position="30"/>
        <end position="48"/>
    </location>
</feature>
<feature type="region of interest" description="Disordered" evidence="8">
    <location>
        <begin position="378"/>
        <end position="405"/>
    </location>
</feature>
<dbReference type="CDD" id="cd07067">
    <property type="entry name" value="HP_PGM_like"/>
    <property type="match status" value="1"/>
</dbReference>
<dbReference type="EMBL" id="HBEU01001492">
    <property type="protein sequence ID" value="CAD8574856.1"/>
    <property type="molecule type" value="Transcribed_RNA"/>
</dbReference>
<evidence type="ECO:0000313" key="9">
    <source>
        <dbReference type="EMBL" id="CAD8574856.1"/>
    </source>
</evidence>
<feature type="binding site" evidence="6">
    <location>
        <begin position="178"/>
        <end position="181"/>
    </location>
    <ligand>
        <name>substrate</name>
    </ligand>
</feature>
<dbReference type="InterPro" id="IPR029033">
    <property type="entry name" value="His_PPase_superfam"/>
</dbReference>
<feature type="binding site" evidence="6">
    <location>
        <begin position="99"/>
        <end position="106"/>
    </location>
    <ligand>
        <name>substrate</name>
    </ligand>
</feature>
<feature type="site" description="Transition state stabilizer" evidence="7">
    <location>
        <position position="272"/>
    </location>
</feature>
<name>A0A7S0KCM8_9STRA</name>
<dbReference type="PANTHER" id="PTHR11931">
    <property type="entry name" value="PHOSPHOGLYCERATE MUTASE"/>
    <property type="match status" value="1"/>
</dbReference>
<organism evidence="9">
    <name type="scientific">Leptocylindrus aporus</name>
    <dbReference type="NCBI Taxonomy" id="1398097"/>
    <lineage>
        <taxon>Eukaryota</taxon>
        <taxon>Sar</taxon>
        <taxon>Stramenopiles</taxon>
        <taxon>Ochrophyta</taxon>
        <taxon>Bacillariophyta</taxon>
        <taxon>Coscinodiscophyceae</taxon>
        <taxon>Chaetocerotophycidae</taxon>
        <taxon>Leptocylindrales</taxon>
        <taxon>Leptocylindraceae</taxon>
        <taxon>Leptocylindrus</taxon>
    </lineage>
</organism>
<evidence type="ECO:0000256" key="8">
    <source>
        <dbReference type="SAM" id="MobiDB-lite"/>
    </source>
</evidence>
<dbReference type="SUPFAM" id="SSF53254">
    <property type="entry name" value="Phosphoglycerate mutase-like"/>
    <property type="match status" value="1"/>
</dbReference>
<keyword evidence="4" id="KW-0413">Isomerase</keyword>
<feature type="active site" description="Proton donor/acceptor" evidence="5">
    <location>
        <position position="178"/>
    </location>
</feature>
<dbReference type="HAMAP" id="MF_01039">
    <property type="entry name" value="PGAM_GpmA"/>
    <property type="match status" value="1"/>
</dbReference>
<protein>
    <recommendedName>
        <fullName evidence="2">phosphoglycerate mutase (2,3-diphosphoglycerate-dependent)</fullName>
        <ecNumber evidence="2">5.4.2.11</ecNumber>
    </recommendedName>
</protein>
<feature type="binding site" evidence="6">
    <location>
        <begin position="205"/>
        <end position="206"/>
    </location>
    <ligand>
        <name>substrate</name>
    </ligand>
</feature>
<accession>A0A7S0KCM8</accession>
<sequence>MTILHAIIPPPRHSYTTAVTKSVRMVSYRSHSSTTPHTSSSSVSSTTHSHSHAHIHNPSNKDGSHMAAAAERAYLKKHQHLRPYSSLNCNTPYNLCFLRHGQSTWNRDNRFIGWTDTPLTEDGVLEARVAGQMLSKSGVMFDEVHTSLLRRSIRTTNLALMELGQEYIPVLKHWRLNERNYGDLVGRNKKEVVEKYGGEKVKSWRRGWDDPPPDMDEDHPYWPGKDPRYKDMLERIPAAESLKMTMERSGKYWDDVIAPRLREGKTLLIVGHENNLRSMIKRLEDIDDDQIIGLSLPRAVPLAYKLDSNLKPIMPSSGQLDRATGFLRGEWLGGDDAVHKILDRDHKQVYDCSVKENLEKGAKWESWRNWMEFAIGKDSPDSAAKSAHSNYADGGMRGSPRGAPR</sequence>
<dbReference type="GO" id="GO:0004619">
    <property type="term" value="F:phosphoglycerate mutase activity"/>
    <property type="evidence" value="ECO:0007669"/>
    <property type="project" value="UniProtKB-EC"/>
</dbReference>
<evidence type="ECO:0000256" key="3">
    <source>
        <dbReference type="ARBA" id="ARBA00023152"/>
    </source>
</evidence>
<keyword evidence="3" id="KW-0324">Glycolysis</keyword>
<evidence type="ECO:0000256" key="6">
    <source>
        <dbReference type="PIRSR" id="PIRSR613078-2"/>
    </source>
</evidence>
<dbReference type="EC" id="5.4.2.11" evidence="2"/>
<comment type="similarity">
    <text evidence="1">Belongs to the phosphoglycerate mutase family. BPG-dependent PGAM subfamily.</text>
</comment>
<dbReference type="Pfam" id="PF00300">
    <property type="entry name" value="His_Phos_1"/>
    <property type="match status" value="1"/>
</dbReference>
<dbReference type="GO" id="GO:0006096">
    <property type="term" value="P:glycolytic process"/>
    <property type="evidence" value="ECO:0007669"/>
    <property type="project" value="UniProtKB-KW"/>
</dbReference>
<dbReference type="InterPro" id="IPR013078">
    <property type="entry name" value="His_Pase_superF_clade-1"/>
</dbReference>
<dbReference type="SMART" id="SM00855">
    <property type="entry name" value="PGAM"/>
    <property type="match status" value="1"/>
</dbReference>
<evidence type="ECO:0000256" key="7">
    <source>
        <dbReference type="PIRSR" id="PIRSR613078-3"/>
    </source>
</evidence>
<feature type="region of interest" description="Disordered" evidence="8">
    <location>
        <begin position="27"/>
        <end position="66"/>
    </location>
</feature>
<dbReference type="InterPro" id="IPR005952">
    <property type="entry name" value="Phosphogly_mut1"/>
</dbReference>
<feature type="region of interest" description="Disordered" evidence="8">
    <location>
        <begin position="204"/>
        <end position="223"/>
    </location>
</feature>
<feature type="binding site" evidence="6">
    <location>
        <position position="151"/>
    </location>
    <ligand>
        <name>substrate</name>
    </ligand>
</feature>
<evidence type="ECO:0000256" key="2">
    <source>
        <dbReference type="ARBA" id="ARBA00012028"/>
    </source>
</evidence>
<dbReference type="Gene3D" id="3.40.50.1240">
    <property type="entry name" value="Phosphoglycerate mutase-like"/>
    <property type="match status" value="1"/>
</dbReference>
<reference evidence="9" key="1">
    <citation type="submission" date="2021-01" db="EMBL/GenBank/DDBJ databases">
        <authorList>
            <person name="Corre E."/>
            <person name="Pelletier E."/>
            <person name="Niang G."/>
            <person name="Scheremetjew M."/>
            <person name="Finn R."/>
            <person name="Kale V."/>
            <person name="Holt S."/>
            <person name="Cochrane G."/>
            <person name="Meng A."/>
            <person name="Brown T."/>
            <person name="Cohen L."/>
        </authorList>
    </citation>
    <scope>NUCLEOTIDE SEQUENCE</scope>
    <source>
        <strain evidence="9">B651</strain>
    </source>
</reference>
<dbReference type="AlphaFoldDB" id="A0A7S0KCM8"/>
<evidence type="ECO:0000256" key="5">
    <source>
        <dbReference type="PIRSR" id="PIRSR613078-1"/>
    </source>
</evidence>
<evidence type="ECO:0000256" key="4">
    <source>
        <dbReference type="ARBA" id="ARBA00023235"/>
    </source>
</evidence>